<feature type="compositionally biased region" description="Basic and acidic residues" evidence="1">
    <location>
        <begin position="296"/>
        <end position="305"/>
    </location>
</feature>
<dbReference type="Proteomes" id="UP000092462">
    <property type="component" value="Unassembled WGS sequence"/>
</dbReference>
<dbReference type="VEuPathDB" id="VectorBase:PPAPM1_005003"/>
<keyword evidence="4" id="KW-1185">Reference proteome</keyword>
<evidence type="ECO:0000313" key="4">
    <source>
        <dbReference type="Proteomes" id="UP000092462"/>
    </source>
</evidence>
<dbReference type="VEuPathDB" id="VectorBase:PPAPM1_008667"/>
<organism evidence="3 4">
    <name type="scientific">Phlebotomus papatasi</name>
    <name type="common">Sandfly</name>
    <dbReference type="NCBI Taxonomy" id="29031"/>
    <lineage>
        <taxon>Eukaryota</taxon>
        <taxon>Metazoa</taxon>
        <taxon>Ecdysozoa</taxon>
        <taxon>Arthropoda</taxon>
        <taxon>Hexapoda</taxon>
        <taxon>Insecta</taxon>
        <taxon>Pterygota</taxon>
        <taxon>Neoptera</taxon>
        <taxon>Endopterygota</taxon>
        <taxon>Diptera</taxon>
        <taxon>Nematocera</taxon>
        <taxon>Psychodoidea</taxon>
        <taxon>Psychodidae</taxon>
        <taxon>Phlebotomus</taxon>
        <taxon>Phlebotomus</taxon>
    </lineage>
</organism>
<dbReference type="EnsemblMetazoa" id="PPAI010598-RA">
    <property type="protein sequence ID" value="PPAI010598-PA"/>
    <property type="gene ID" value="PPAI010598"/>
</dbReference>
<evidence type="ECO:0000256" key="1">
    <source>
        <dbReference type="SAM" id="MobiDB-lite"/>
    </source>
</evidence>
<name>A0A1B0DQ08_PHLPP</name>
<reference evidence="3" key="1">
    <citation type="submission" date="2022-08" db="UniProtKB">
        <authorList>
            <consortium name="EnsemblMetazoa"/>
        </authorList>
    </citation>
    <scope>IDENTIFICATION</scope>
    <source>
        <strain evidence="3">Israel</strain>
    </source>
</reference>
<feature type="compositionally biased region" description="Basic and acidic residues" evidence="1">
    <location>
        <begin position="249"/>
        <end position="260"/>
    </location>
</feature>
<protein>
    <submittedName>
        <fullName evidence="3">Uncharacterized protein</fullName>
    </submittedName>
</protein>
<accession>A0A1B0DQ08</accession>
<feature type="compositionally biased region" description="Polar residues" evidence="1">
    <location>
        <begin position="286"/>
        <end position="295"/>
    </location>
</feature>
<feature type="signal peptide" evidence="2">
    <location>
        <begin position="1"/>
        <end position="21"/>
    </location>
</feature>
<sequence length="567" mass="64556">MRAKFLLISVILIIALQSVCGCFCRNNAMCNCGPRARLRLNKPRNIVAVIQPLPQNQVINPNICRCGCGQPLMPPLPALPTINPILPDTPDLVQDLDQTAFGARCLCSKQVRLPNIPNPLNPSRSICGCGLTTCEENLRDNWYNMDQELDGSHPDQDIAPAHFSINLHMEFPQPSREGEKMTPIVKNPMWIDKLAIIKAPPMIPTMLEDPVDDIIPINYRSRSMDRDAYQMMKIRRRRSTQQNTKKSTRQSDKKSKFKAWLESKMDKKLGEKISERFSKLKKPALNRQTRSVEQNHITESKEEEENRINRASNCSNCGGLNQACPFCHSPFLIGPIYPPRPQFIEIVNGEPRTYIPGSHPSSIVGASPRYIYDQLGHKYLERDGMLQILPPPIVDSPIVAIPPNYDYMQMLSETIQRYPHFQTSHRLEDGYLTDDLIQQTKDVLELIKGLTKSQNYDKNHQKRHTHKYNANKDGVTETIVEEDELHALLMEDEQDFEKYLKQIGYNGDIGTFEMPNMETNDQNPASQSIFYDTSMSASQLTVPSAKKPQHHTSGTTLKQGSQVYKHH</sequence>
<feature type="compositionally biased region" description="Polar residues" evidence="1">
    <location>
        <begin position="551"/>
        <end position="567"/>
    </location>
</feature>
<feature type="region of interest" description="Disordered" evidence="1">
    <location>
        <begin position="234"/>
        <end position="260"/>
    </location>
</feature>
<keyword evidence="2" id="KW-0732">Signal</keyword>
<evidence type="ECO:0000313" key="3">
    <source>
        <dbReference type="EnsemblMetazoa" id="PPAI010598-PA"/>
    </source>
</evidence>
<feature type="region of interest" description="Disordered" evidence="1">
    <location>
        <begin position="539"/>
        <end position="567"/>
    </location>
</feature>
<dbReference type="EMBL" id="AJVK01018711">
    <property type="status" value="NOT_ANNOTATED_CDS"/>
    <property type="molecule type" value="Genomic_DNA"/>
</dbReference>
<dbReference type="VEuPathDB" id="VectorBase:PPAI010598"/>
<dbReference type="PROSITE" id="PS51257">
    <property type="entry name" value="PROKAR_LIPOPROTEIN"/>
    <property type="match status" value="1"/>
</dbReference>
<proteinExistence type="predicted"/>
<evidence type="ECO:0000256" key="2">
    <source>
        <dbReference type="SAM" id="SignalP"/>
    </source>
</evidence>
<dbReference type="AlphaFoldDB" id="A0A1B0DQ08"/>
<feature type="region of interest" description="Disordered" evidence="1">
    <location>
        <begin position="286"/>
        <end position="305"/>
    </location>
</feature>
<feature type="chain" id="PRO_5043825709" evidence="2">
    <location>
        <begin position="22"/>
        <end position="567"/>
    </location>
</feature>